<dbReference type="OrthoDB" id="5321006at2759"/>
<dbReference type="AlphaFoldDB" id="A0A4S4LUK5"/>
<protein>
    <submittedName>
        <fullName evidence="2">Uncharacterized protein</fullName>
    </submittedName>
</protein>
<feature type="region of interest" description="Disordered" evidence="1">
    <location>
        <begin position="280"/>
        <end position="319"/>
    </location>
</feature>
<evidence type="ECO:0000256" key="1">
    <source>
        <dbReference type="SAM" id="MobiDB-lite"/>
    </source>
</evidence>
<evidence type="ECO:0000313" key="3">
    <source>
        <dbReference type="Proteomes" id="UP000310158"/>
    </source>
</evidence>
<organism evidence="2 3">
    <name type="scientific">Bondarzewia mesenterica</name>
    <dbReference type="NCBI Taxonomy" id="1095465"/>
    <lineage>
        <taxon>Eukaryota</taxon>
        <taxon>Fungi</taxon>
        <taxon>Dikarya</taxon>
        <taxon>Basidiomycota</taxon>
        <taxon>Agaricomycotina</taxon>
        <taxon>Agaricomycetes</taxon>
        <taxon>Russulales</taxon>
        <taxon>Bondarzewiaceae</taxon>
        <taxon>Bondarzewia</taxon>
    </lineage>
</organism>
<feature type="compositionally biased region" description="Polar residues" evidence="1">
    <location>
        <begin position="398"/>
        <end position="409"/>
    </location>
</feature>
<keyword evidence="3" id="KW-1185">Reference proteome</keyword>
<name>A0A4S4LUK5_9AGAM</name>
<proteinExistence type="predicted"/>
<accession>A0A4S4LUK5</accession>
<dbReference type="EMBL" id="SGPL01000171">
    <property type="protein sequence ID" value="THH16176.1"/>
    <property type="molecule type" value="Genomic_DNA"/>
</dbReference>
<comment type="caution">
    <text evidence="2">The sequence shown here is derived from an EMBL/GenBank/DDBJ whole genome shotgun (WGS) entry which is preliminary data.</text>
</comment>
<evidence type="ECO:0000313" key="2">
    <source>
        <dbReference type="EMBL" id="THH16176.1"/>
    </source>
</evidence>
<feature type="compositionally biased region" description="Basic and acidic residues" evidence="1">
    <location>
        <begin position="280"/>
        <end position="294"/>
    </location>
</feature>
<gene>
    <name evidence="2" type="ORF">EW146_g4421</name>
</gene>
<sequence length="425" mass="47846">MPKVVWQELWILTNACEHSHRLPATIHIITYTPFISTSGALDTRIPPDFLSTMSMSLQQLQAEGVCLRFPENLQPHASLSQIEAAQMLTRAIQLSTHVAYQWTYIDKPHVEFLSMCYMRPDVCMPSVALGTRSRRSEIRLYPQLRRDKRVPRSPPVPLTQGRSPAARPRALFARSVIASVFSLINADEPCSHHLYSHHFVFLRPVAAIPPLLMNQPARPYPLRMINEPPMFVLGEKAGQKVIPHNGLQGLSGVPPAPSQVPQNLHFGGRDPQAMLAQQNREMEALERRSLRERSASMNQMPQRPQPQARIDEEDSTDEIDHISTRTLAMTRYKRNHDFMHEVFMYAAFGDKQNEKPTPAYSIFNKTELEDKVSNLTAEIEALRAKAAARQAARDETQNVDVSMETSADISFSVDAPPSGGETIAT</sequence>
<dbReference type="Proteomes" id="UP000310158">
    <property type="component" value="Unassembled WGS sequence"/>
</dbReference>
<feature type="region of interest" description="Disordered" evidence="1">
    <location>
        <begin position="391"/>
        <end position="425"/>
    </location>
</feature>
<reference evidence="2 3" key="1">
    <citation type="submission" date="2019-02" db="EMBL/GenBank/DDBJ databases">
        <title>Genome sequencing of the rare red list fungi Bondarzewia mesenterica.</title>
        <authorList>
            <person name="Buettner E."/>
            <person name="Kellner H."/>
        </authorList>
    </citation>
    <scope>NUCLEOTIDE SEQUENCE [LARGE SCALE GENOMIC DNA]</scope>
    <source>
        <strain evidence="2 3">DSM 108281</strain>
    </source>
</reference>